<comment type="caution">
    <text evidence="7">The sequence shown here is derived from an EMBL/GenBank/DDBJ whole genome shotgun (WGS) entry which is preliminary data.</text>
</comment>
<dbReference type="PANTHER" id="PTHR18956">
    <property type="entry name" value="HYALURONAN MEDIATED MOTILITY RECEPTOR"/>
    <property type="match status" value="1"/>
</dbReference>
<keyword evidence="2" id="KW-0963">Cytoplasm</keyword>
<feature type="coiled-coil region" evidence="4">
    <location>
        <begin position="559"/>
        <end position="770"/>
    </location>
</feature>
<feature type="domain" description="Hyaluronan-mediated motility receptor C-terminal" evidence="6">
    <location>
        <begin position="723"/>
        <end position="850"/>
    </location>
</feature>
<feature type="region of interest" description="Disordered" evidence="5">
    <location>
        <begin position="836"/>
        <end position="873"/>
    </location>
</feature>
<dbReference type="OrthoDB" id="419631at2759"/>
<feature type="region of interest" description="Disordered" evidence="5">
    <location>
        <begin position="43"/>
        <end position="82"/>
    </location>
</feature>
<evidence type="ECO:0000313" key="8">
    <source>
        <dbReference type="Proteomes" id="UP000801492"/>
    </source>
</evidence>
<dbReference type="InterPro" id="IPR031794">
    <property type="entry name" value="HMMR_C"/>
</dbReference>
<dbReference type="EMBL" id="VTPC01091007">
    <property type="protein sequence ID" value="KAF2880219.1"/>
    <property type="molecule type" value="Genomic_DNA"/>
</dbReference>
<evidence type="ECO:0000256" key="1">
    <source>
        <dbReference type="ARBA" id="ARBA00004186"/>
    </source>
</evidence>
<feature type="coiled-coil region" evidence="4">
    <location>
        <begin position="389"/>
        <end position="518"/>
    </location>
</feature>
<proteinExistence type="predicted"/>
<evidence type="ECO:0000256" key="2">
    <source>
        <dbReference type="ARBA" id="ARBA00022490"/>
    </source>
</evidence>
<evidence type="ECO:0000256" key="4">
    <source>
        <dbReference type="SAM" id="Coils"/>
    </source>
</evidence>
<feature type="compositionally biased region" description="Basic and acidic residues" evidence="5">
    <location>
        <begin position="860"/>
        <end position="873"/>
    </location>
</feature>
<feature type="region of interest" description="Disordered" evidence="5">
    <location>
        <begin position="1"/>
        <end position="26"/>
    </location>
</feature>
<reference evidence="7" key="1">
    <citation type="submission" date="2019-08" db="EMBL/GenBank/DDBJ databases">
        <title>The genome of the North American firefly Photinus pyralis.</title>
        <authorList>
            <consortium name="Photinus pyralis genome working group"/>
            <person name="Fallon T.R."/>
            <person name="Sander Lower S.E."/>
            <person name="Weng J.-K."/>
        </authorList>
    </citation>
    <scope>NUCLEOTIDE SEQUENCE</scope>
    <source>
        <strain evidence="7">TRF0915ILg1</strain>
        <tissue evidence="7">Whole body</tissue>
    </source>
</reference>
<organism evidence="7 8">
    <name type="scientific">Ignelater luminosus</name>
    <name type="common">Cucubano</name>
    <name type="synonym">Pyrophorus luminosus</name>
    <dbReference type="NCBI Taxonomy" id="2038154"/>
    <lineage>
        <taxon>Eukaryota</taxon>
        <taxon>Metazoa</taxon>
        <taxon>Ecdysozoa</taxon>
        <taxon>Arthropoda</taxon>
        <taxon>Hexapoda</taxon>
        <taxon>Insecta</taxon>
        <taxon>Pterygota</taxon>
        <taxon>Neoptera</taxon>
        <taxon>Endopterygota</taxon>
        <taxon>Coleoptera</taxon>
        <taxon>Polyphaga</taxon>
        <taxon>Elateriformia</taxon>
        <taxon>Elateroidea</taxon>
        <taxon>Elateridae</taxon>
        <taxon>Agrypninae</taxon>
        <taxon>Pyrophorini</taxon>
        <taxon>Ignelater</taxon>
    </lineage>
</organism>
<protein>
    <recommendedName>
        <fullName evidence="6">Hyaluronan-mediated motility receptor C-terminal domain-containing protein</fullName>
    </recommendedName>
</protein>
<dbReference type="InterPro" id="IPR026203">
    <property type="entry name" value="IHABP"/>
</dbReference>
<sequence length="873" mass="102141">MSFSRAKLQRFNEAQHCTPSPADYNINSKQHVSGAVISKGERFSELRSPSQSDNSSFISNSSIPTFKTPNVPRKLKQQASSVDRKNKAVELFKKSDDLEALKEKIVECNNKDLFIQDLTEQVEELKLQLSKLQSQINLLSTDKTNLEGDIEKLNGEHEISIKNLQTKYQQSLESLSGKIVVITDIMEQIKNEHMKLKQENRKDLTELLKSINMLEQFYDMLSETYKVLIDKKTEEIAIKEKQTEELQEQINELCKNHLQLIDSLKQTHQTEVDSIKTETEKTIADMKQQLEQEQQNHIKQLKELRELKDIDIRTLKSQFAEDKRRIESDVEAKIKQLTENYEEAKVLAEMQMKEKCNDIEMNWKLKLDEAKLESDAILKECQAIAEYSIIQTEVEKNKVIHELNEQKQEVDALKAQNMDLKSNYYNVNEKYKQIQVELSNVIVELNEVREDYAREKEDYKSTIEKLTKDKHTYEVTISKTHKTIETLKKRLMRSDKDVEQLKAELEATEESKLEIEGKCNLLMDELQIVCGLCDDMEEQNQIALKITEEKVLQVEQELLNKLETFKQQAIEQVNTATEQLNKTKKDLTDTLEHLHNQQKLNDEAQIVIAMSRKEIVRLEQASDEQVHKNRELQAAFENIQAELKTYKSNELALSKINESLNDENKHLQTTVQGIQKTNGDLLTQLNEFKEKHYKESNIENSVNLQENYQELTEKFNFIMKKLEETEDHNKKLQRKIDEQESLIGPFREHLEAYEMEFRALFSQKEDAEKEAKEMGMKYAQILGHQNQKQKIKHLMDLKKKNYELIENKKDLENKLRAQDRTIEKLKKELLNISVKLPKTIRQQKEDKENFGSPNRTLNTSRHDSPGGPLKERN</sequence>
<dbReference type="Pfam" id="PF15908">
    <property type="entry name" value="HMMR_C"/>
    <property type="match status" value="1"/>
</dbReference>
<evidence type="ECO:0000256" key="3">
    <source>
        <dbReference type="ARBA" id="ARBA00023212"/>
    </source>
</evidence>
<feature type="coiled-coil region" evidence="4">
    <location>
        <begin position="115"/>
        <end position="156"/>
    </location>
</feature>
<keyword evidence="3" id="KW-0206">Cytoskeleton</keyword>
<feature type="coiled-coil region" evidence="4">
    <location>
        <begin position="186"/>
        <end position="354"/>
    </location>
</feature>
<dbReference type="Proteomes" id="UP000801492">
    <property type="component" value="Unassembled WGS sequence"/>
</dbReference>
<dbReference type="AlphaFoldDB" id="A0A8K0C6J0"/>
<evidence type="ECO:0000256" key="5">
    <source>
        <dbReference type="SAM" id="MobiDB-lite"/>
    </source>
</evidence>
<dbReference type="PANTHER" id="PTHR18956:SF6">
    <property type="entry name" value="HYALURONAN MEDIATED MOTILITY RECEPTOR"/>
    <property type="match status" value="1"/>
</dbReference>
<gene>
    <name evidence="7" type="ORF">ILUMI_25955</name>
</gene>
<accession>A0A8K0C6J0</accession>
<feature type="compositionally biased region" description="Low complexity" evidence="5">
    <location>
        <begin position="48"/>
        <end position="64"/>
    </location>
</feature>
<evidence type="ECO:0000259" key="6">
    <source>
        <dbReference type="Pfam" id="PF15908"/>
    </source>
</evidence>
<feature type="coiled-coil region" evidence="4">
    <location>
        <begin position="794"/>
        <end position="828"/>
    </location>
</feature>
<keyword evidence="8" id="KW-1185">Reference proteome</keyword>
<dbReference type="GO" id="GO:0005540">
    <property type="term" value="F:hyaluronic acid binding"/>
    <property type="evidence" value="ECO:0007669"/>
    <property type="project" value="InterPro"/>
</dbReference>
<keyword evidence="4" id="KW-0175">Coiled coil</keyword>
<name>A0A8K0C6J0_IGNLU</name>
<comment type="subcellular location">
    <subcellularLocation>
        <location evidence="1">Cytoplasm</location>
        <location evidence="1">Cytoskeleton</location>
        <location evidence="1">Spindle</location>
    </subcellularLocation>
</comment>
<evidence type="ECO:0000313" key="7">
    <source>
        <dbReference type="EMBL" id="KAF2880219.1"/>
    </source>
</evidence>
<dbReference type="GO" id="GO:0005819">
    <property type="term" value="C:spindle"/>
    <property type="evidence" value="ECO:0007669"/>
    <property type="project" value="UniProtKB-SubCell"/>
</dbReference>